<dbReference type="PROSITE" id="PS50928">
    <property type="entry name" value="ABC_TM1"/>
    <property type="match status" value="1"/>
</dbReference>
<proteinExistence type="inferred from homology"/>
<keyword evidence="10" id="KW-1185">Reference proteome</keyword>
<evidence type="ECO:0000256" key="7">
    <source>
        <dbReference type="RuleBase" id="RU363032"/>
    </source>
</evidence>
<dbReference type="PANTHER" id="PTHR47737:SF1">
    <property type="entry name" value="GLYCINE BETAINE_PROLINE BETAINE TRANSPORT SYSTEM PERMEASE PROTEIN PROW"/>
    <property type="match status" value="1"/>
</dbReference>
<evidence type="ECO:0000259" key="8">
    <source>
        <dbReference type="PROSITE" id="PS50928"/>
    </source>
</evidence>
<dbReference type="SUPFAM" id="SSF161098">
    <property type="entry name" value="MetI-like"/>
    <property type="match status" value="1"/>
</dbReference>
<feature type="transmembrane region" description="Helical" evidence="7">
    <location>
        <begin position="205"/>
        <end position="232"/>
    </location>
</feature>
<comment type="similarity">
    <text evidence="7">Belongs to the binding-protein-dependent transport system permease family.</text>
</comment>
<evidence type="ECO:0000313" key="9">
    <source>
        <dbReference type="EMBL" id="SDJ47463.1"/>
    </source>
</evidence>
<dbReference type="FunFam" id="1.10.3720.10:FF:000001">
    <property type="entry name" value="Glycine betaine ABC transporter, permease"/>
    <property type="match status" value="1"/>
</dbReference>
<dbReference type="GO" id="GO:0015871">
    <property type="term" value="P:choline transport"/>
    <property type="evidence" value="ECO:0007669"/>
    <property type="project" value="TreeGrafter"/>
</dbReference>
<dbReference type="GO" id="GO:0043190">
    <property type="term" value="C:ATP-binding cassette (ABC) transporter complex"/>
    <property type="evidence" value="ECO:0007669"/>
    <property type="project" value="TreeGrafter"/>
</dbReference>
<name>A0A1G8U145_9GAMM</name>
<keyword evidence="3" id="KW-1003">Cell membrane</keyword>
<accession>A0A1G8U145</accession>
<dbReference type="Gene3D" id="1.10.3720.10">
    <property type="entry name" value="MetI-like"/>
    <property type="match status" value="1"/>
</dbReference>
<evidence type="ECO:0000256" key="3">
    <source>
        <dbReference type="ARBA" id="ARBA00022475"/>
    </source>
</evidence>
<gene>
    <name evidence="9" type="ORF">SAMN04487954_10530</name>
</gene>
<dbReference type="AlphaFoldDB" id="A0A1G8U145"/>
<evidence type="ECO:0000256" key="1">
    <source>
        <dbReference type="ARBA" id="ARBA00004651"/>
    </source>
</evidence>
<feature type="transmembrane region" description="Helical" evidence="7">
    <location>
        <begin position="95"/>
        <end position="118"/>
    </location>
</feature>
<keyword evidence="5 7" id="KW-1133">Transmembrane helix</keyword>
<evidence type="ECO:0000313" key="10">
    <source>
        <dbReference type="Proteomes" id="UP000198525"/>
    </source>
</evidence>
<dbReference type="InterPro" id="IPR035906">
    <property type="entry name" value="MetI-like_sf"/>
</dbReference>
<comment type="subcellular location">
    <subcellularLocation>
        <location evidence="1 7">Cell membrane</location>
        <topology evidence="1 7">Multi-pass membrane protein</topology>
    </subcellularLocation>
</comment>
<dbReference type="EMBL" id="FNES01000005">
    <property type="protein sequence ID" value="SDJ47463.1"/>
    <property type="molecule type" value="Genomic_DNA"/>
</dbReference>
<dbReference type="GO" id="GO:0031460">
    <property type="term" value="P:glycine betaine transport"/>
    <property type="evidence" value="ECO:0007669"/>
    <property type="project" value="UniProtKB-ARBA"/>
</dbReference>
<dbReference type="PANTHER" id="PTHR47737">
    <property type="entry name" value="GLYCINE BETAINE/PROLINE BETAINE TRANSPORT SYSTEM PERMEASE PROTEIN PROW"/>
    <property type="match status" value="1"/>
</dbReference>
<keyword evidence="2 7" id="KW-0813">Transport</keyword>
<dbReference type="CDD" id="cd06261">
    <property type="entry name" value="TM_PBP2"/>
    <property type="match status" value="1"/>
</dbReference>
<dbReference type="GO" id="GO:0005275">
    <property type="term" value="F:amine transmembrane transporter activity"/>
    <property type="evidence" value="ECO:0007669"/>
    <property type="project" value="TreeGrafter"/>
</dbReference>
<evidence type="ECO:0000256" key="2">
    <source>
        <dbReference type="ARBA" id="ARBA00022448"/>
    </source>
</evidence>
<protein>
    <submittedName>
        <fullName evidence="9">Glycine betaine/proline transport system permease protein</fullName>
    </submittedName>
</protein>
<reference evidence="9 10" key="1">
    <citation type="submission" date="2016-10" db="EMBL/GenBank/DDBJ databases">
        <authorList>
            <person name="de Groot N.N."/>
        </authorList>
    </citation>
    <scope>NUCLEOTIDE SEQUENCE [LARGE SCALE GENOMIC DNA]</scope>
    <source>
        <strain evidence="9 10">CGMCC 1.6133</strain>
    </source>
</reference>
<dbReference type="GO" id="GO:0015226">
    <property type="term" value="F:carnitine transmembrane transporter activity"/>
    <property type="evidence" value="ECO:0007669"/>
    <property type="project" value="TreeGrafter"/>
</dbReference>
<feature type="domain" description="ABC transmembrane type-1" evidence="8">
    <location>
        <begin position="91"/>
        <end position="270"/>
    </location>
</feature>
<keyword evidence="4 7" id="KW-0812">Transmembrane</keyword>
<dbReference type="Proteomes" id="UP000198525">
    <property type="component" value="Unassembled WGS sequence"/>
</dbReference>
<sequence length="280" mass="30290">MAIEIPRIPLGQWIEGGLDWLTSEYSLITRGISRVTQTGIGGLNEALMWLPEWGLLAIMAALCWKVANLRLAIGAVAGLLLIWNMGLWEPMIETLTLVVIATFVAVVFALPVGIAAALSERLYRGIMPVLDFMQTMPAFVYLIPAIPFFGIGSVSAIFATVIFSMPPAIRFTTLGIRQVPVELIEAADAYGATRGQKLFKVQLPLSLPTVMAGINQTIMLALSMVVIAAMIGADGLGSEVWRAIQRLRPGDGFEAGIAVVILAMLLDRITQSLRKQRKSG</sequence>
<evidence type="ECO:0000256" key="5">
    <source>
        <dbReference type="ARBA" id="ARBA00022989"/>
    </source>
</evidence>
<dbReference type="Pfam" id="PF00528">
    <property type="entry name" value="BPD_transp_1"/>
    <property type="match status" value="1"/>
</dbReference>
<evidence type="ECO:0000256" key="6">
    <source>
        <dbReference type="ARBA" id="ARBA00023136"/>
    </source>
</evidence>
<feature type="transmembrane region" description="Helical" evidence="7">
    <location>
        <begin position="138"/>
        <end position="163"/>
    </location>
</feature>
<keyword evidence="6 7" id="KW-0472">Membrane</keyword>
<organism evidence="9 10">
    <name type="scientific">Billgrantia gudaonensis</name>
    <dbReference type="NCBI Taxonomy" id="376427"/>
    <lineage>
        <taxon>Bacteria</taxon>
        <taxon>Pseudomonadati</taxon>
        <taxon>Pseudomonadota</taxon>
        <taxon>Gammaproteobacteria</taxon>
        <taxon>Oceanospirillales</taxon>
        <taxon>Halomonadaceae</taxon>
        <taxon>Billgrantia</taxon>
    </lineage>
</organism>
<feature type="transmembrane region" description="Helical" evidence="7">
    <location>
        <begin position="53"/>
        <end position="83"/>
    </location>
</feature>
<evidence type="ECO:0000256" key="4">
    <source>
        <dbReference type="ARBA" id="ARBA00022692"/>
    </source>
</evidence>
<dbReference type="STRING" id="376427.SAMN04487954_10530"/>
<dbReference type="InterPro" id="IPR000515">
    <property type="entry name" value="MetI-like"/>
</dbReference>